<dbReference type="Proteomes" id="UP000185781">
    <property type="component" value="Unassembled WGS sequence"/>
</dbReference>
<evidence type="ECO:0000313" key="2">
    <source>
        <dbReference type="EMBL" id="SIT02444.1"/>
    </source>
</evidence>
<dbReference type="RefSeq" id="WP_076392844.1">
    <property type="nucleotide sequence ID" value="NZ_FTOV01000005.1"/>
</dbReference>
<dbReference type="AlphaFoldDB" id="A0A1N7NVU4"/>
<dbReference type="EMBL" id="FTOV01000005">
    <property type="protein sequence ID" value="SIT02444.1"/>
    <property type="molecule type" value="Genomic_DNA"/>
</dbReference>
<feature type="transmembrane region" description="Helical" evidence="1">
    <location>
        <begin position="179"/>
        <end position="197"/>
    </location>
</feature>
<dbReference type="STRING" id="373672.SAMN05421785_105144"/>
<protein>
    <submittedName>
        <fullName evidence="2">Uncharacterized protein</fullName>
    </submittedName>
</protein>
<keyword evidence="1" id="KW-0812">Transmembrane</keyword>
<name>A0A1N7NVU4_9FLAO</name>
<gene>
    <name evidence="2" type="ORF">SAMN05421785_105144</name>
</gene>
<keyword evidence="1" id="KW-1133">Transmembrane helix</keyword>
<feature type="transmembrane region" description="Helical" evidence="1">
    <location>
        <begin position="151"/>
        <end position="172"/>
    </location>
</feature>
<accession>A0A1N7NVU4</accession>
<reference evidence="2 3" key="1">
    <citation type="submission" date="2017-01" db="EMBL/GenBank/DDBJ databases">
        <authorList>
            <person name="Mah S.A."/>
            <person name="Swanson W.J."/>
            <person name="Moy G.W."/>
            <person name="Vacquier V.D."/>
        </authorList>
    </citation>
    <scope>NUCLEOTIDE SEQUENCE [LARGE SCALE GENOMIC DNA]</scope>
    <source>
        <strain evidence="2 3">DSM 18014</strain>
    </source>
</reference>
<evidence type="ECO:0000313" key="3">
    <source>
        <dbReference type="Proteomes" id="UP000185781"/>
    </source>
</evidence>
<sequence>MEINSAIVIGIIIASYMFLFCVIPYYINKFLLKEDIKGISMLIHFGKPLYSYTLKNGIKINFGYLPGSSIEFKDADDLDDKEQIKYAQRRSNIINVIYHGILVFVLFSVALIFGHNPVKICREILVIAYELITKKIDYNQLIPVVAKNYQMYGRVFFLCFVVLLLMIISFLLNLTSSLWKYLGFISLGILIVLYFVYDLTFFMFPLSFYIDILLAMTISQFIYFFLLRFFIK</sequence>
<evidence type="ECO:0000256" key="1">
    <source>
        <dbReference type="SAM" id="Phobius"/>
    </source>
</evidence>
<feature type="transmembrane region" description="Helical" evidence="1">
    <location>
        <begin position="209"/>
        <end position="231"/>
    </location>
</feature>
<organism evidence="2 3">
    <name type="scientific">Chryseobacterium gambrini</name>
    <dbReference type="NCBI Taxonomy" id="373672"/>
    <lineage>
        <taxon>Bacteria</taxon>
        <taxon>Pseudomonadati</taxon>
        <taxon>Bacteroidota</taxon>
        <taxon>Flavobacteriia</taxon>
        <taxon>Flavobacteriales</taxon>
        <taxon>Weeksellaceae</taxon>
        <taxon>Chryseobacterium group</taxon>
        <taxon>Chryseobacterium</taxon>
    </lineage>
</organism>
<proteinExistence type="predicted"/>
<keyword evidence="1" id="KW-0472">Membrane</keyword>
<feature type="transmembrane region" description="Helical" evidence="1">
    <location>
        <begin position="93"/>
        <end position="113"/>
    </location>
</feature>
<feature type="transmembrane region" description="Helical" evidence="1">
    <location>
        <begin position="6"/>
        <end position="27"/>
    </location>
</feature>